<accession>A0A7W4J701</accession>
<protein>
    <submittedName>
        <fullName evidence="1">Copper chaperone PCu(A)C</fullName>
    </submittedName>
</protein>
<dbReference type="Proteomes" id="UP000561066">
    <property type="component" value="Unassembled WGS sequence"/>
</dbReference>
<comment type="caution">
    <text evidence="1">The sequence shown here is derived from an EMBL/GenBank/DDBJ whole genome shotgun (WGS) entry which is preliminary data.</text>
</comment>
<reference evidence="1 2" key="1">
    <citation type="submission" date="2020-04" db="EMBL/GenBank/DDBJ databases">
        <title>Description of novel Gluconacetobacter.</title>
        <authorList>
            <person name="Sombolestani A."/>
        </authorList>
    </citation>
    <scope>NUCLEOTIDE SEQUENCE [LARGE SCALE GENOMIC DNA]</scope>
    <source>
        <strain evidence="1 2">LMG 21312</strain>
    </source>
</reference>
<keyword evidence="2" id="KW-1185">Reference proteome</keyword>
<sequence>MTRYSRFPRLFGKVPVLVPVLVLPLTLLAGPCAIPPARAADASTSLPGQANAAGDIEIRDAWIQIIRPERQIAGGYFTIENRGVDVHLLTGVTATACRDLFAHHTEQESTSETATLFTHMALPAQTTLVFPPGGYHLVCRGYDATVQPGRSIPVVFHFLGGTTRTVAFDVRPAQDTADTAP</sequence>
<dbReference type="InterPro" id="IPR058248">
    <property type="entry name" value="Lxx211020-like"/>
</dbReference>
<dbReference type="SUPFAM" id="SSF110087">
    <property type="entry name" value="DR1885-like metal-binding protein"/>
    <property type="match status" value="1"/>
</dbReference>
<dbReference type="EMBL" id="JABEQH010000008">
    <property type="protein sequence ID" value="MBB2175776.1"/>
    <property type="molecule type" value="Genomic_DNA"/>
</dbReference>
<evidence type="ECO:0000313" key="2">
    <source>
        <dbReference type="Proteomes" id="UP000561066"/>
    </source>
</evidence>
<organism evidence="1 2">
    <name type="scientific">Gluconacetobacter johannae</name>
    <dbReference type="NCBI Taxonomy" id="112140"/>
    <lineage>
        <taxon>Bacteria</taxon>
        <taxon>Pseudomonadati</taxon>
        <taxon>Pseudomonadota</taxon>
        <taxon>Alphaproteobacteria</taxon>
        <taxon>Acetobacterales</taxon>
        <taxon>Acetobacteraceae</taxon>
        <taxon>Gluconacetobacter</taxon>
    </lineage>
</organism>
<dbReference type="Pfam" id="PF04314">
    <property type="entry name" value="PCuAC"/>
    <property type="match status" value="1"/>
</dbReference>
<dbReference type="Gene3D" id="2.60.40.1890">
    <property type="entry name" value="PCu(A)C copper chaperone"/>
    <property type="match status" value="1"/>
</dbReference>
<dbReference type="InterPro" id="IPR007410">
    <property type="entry name" value="LpqE-like"/>
</dbReference>
<dbReference type="PANTHER" id="PTHR36302:SF1">
    <property type="entry name" value="COPPER CHAPERONE PCU(A)C"/>
    <property type="match status" value="1"/>
</dbReference>
<dbReference type="InterPro" id="IPR036182">
    <property type="entry name" value="PCuAC_sf"/>
</dbReference>
<evidence type="ECO:0000313" key="1">
    <source>
        <dbReference type="EMBL" id="MBB2175776.1"/>
    </source>
</evidence>
<dbReference type="AlphaFoldDB" id="A0A7W4J701"/>
<dbReference type="PANTHER" id="PTHR36302">
    <property type="entry name" value="BLR7088 PROTEIN"/>
    <property type="match status" value="1"/>
</dbReference>
<dbReference type="RefSeq" id="WP_182942887.1">
    <property type="nucleotide sequence ID" value="NZ_JABEQH010000008.1"/>
</dbReference>
<gene>
    <name evidence="1" type="ORF">HLH21_07490</name>
</gene>
<proteinExistence type="predicted"/>
<name>A0A7W4J701_9PROT</name>